<dbReference type="EMBL" id="PGCI01000280">
    <property type="protein sequence ID" value="PLW31003.1"/>
    <property type="molecule type" value="Genomic_DNA"/>
</dbReference>
<keyword evidence="2" id="KW-0812">Transmembrane</keyword>
<evidence type="ECO:0000256" key="1">
    <source>
        <dbReference type="SAM" id="MobiDB-lite"/>
    </source>
</evidence>
<dbReference type="Proteomes" id="UP000235388">
    <property type="component" value="Unassembled WGS sequence"/>
</dbReference>
<evidence type="ECO:0000313" key="6">
    <source>
        <dbReference type="EMBL" id="PLW31003.1"/>
    </source>
</evidence>
<evidence type="ECO:0000256" key="3">
    <source>
        <dbReference type="SAM" id="SignalP"/>
    </source>
</evidence>
<evidence type="ECO:0000256" key="2">
    <source>
        <dbReference type="SAM" id="Phobius"/>
    </source>
</evidence>
<evidence type="ECO:0000313" key="7">
    <source>
        <dbReference type="EMBL" id="PLW36753.1"/>
    </source>
</evidence>
<keyword evidence="3" id="KW-0732">Signal</keyword>
<evidence type="ECO:0000313" key="8">
    <source>
        <dbReference type="Proteomes" id="UP000235388"/>
    </source>
</evidence>
<feature type="signal peptide" evidence="3">
    <location>
        <begin position="1"/>
        <end position="17"/>
    </location>
</feature>
<dbReference type="InterPro" id="IPR052743">
    <property type="entry name" value="Glutaminase_GtaA"/>
</dbReference>
<dbReference type="Proteomes" id="UP000235392">
    <property type="component" value="Unassembled WGS sequence"/>
</dbReference>
<proteinExistence type="predicted"/>
<feature type="region of interest" description="Disordered" evidence="1">
    <location>
        <begin position="293"/>
        <end position="313"/>
    </location>
</feature>
<dbReference type="AlphaFoldDB" id="A0A2N5UG93"/>
<evidence type="ECO:0000313" key="9">
    <source>
        <dbReference type="Proteomes" id="UP000235392"/>
    </source>
</evidence>
<feature type="transmembrane region" description="Helical" evidence="2">
    <location>
        <begin position="821"/>
        <end position="838"/>
    </location>
</feature>
<protein>
    <recommendedName>
        <fullName evidence="10">Glutaminase</fullName>
    </recommendedName>
</protein>
<evidence type="ECO:0000259" key="5">
    <source>
        <dbReference type="Pfam" id="PF17168"/>
    </source>
</evidence>
<dbReference type="PANTHER" id="PTHR31987">
    <property type="entry name" value="GLUTAMINASE A-RELATED"/>
    <property type="match status" value="1"/>
</dbReference>
<gene>
    <name evidence="7" type="ORF">PCANC_14595</name>
    <name evidence="6" type="ORF">PCASD_16027</name>
</gene>
<feature type="compositionally biased region" description="Polar residues" evidence="1">
    <location>
        <begin position="883"/>
        <end position="895"/>
    </location>
</feature>
<feature type="domain" description="Glutaminase A central" evidence="4">
    <location>
        <begin position="413"/>
        <end position="772"/>
    </location>
</feature>
<evidence type="ECO:0008006" key="10">
    <source>
        <dbReference type="Google" id="ProtNLM"/>
    </source>
</evidence>
<dbReference type="InterPro" id="IPR033433">
    <property type="entry name" value="GtaA_N"/>
</dbReference>
<keyword evidence="2" id="KW-0472">Membrane</keyword>
<feature type="compositionally biased region" description="Polar residues" evidence="1">
    <location>
        <begin position="967"/>
        <end position="979"/>
    </location>
</feature>
<dbReference type="Pfam" id="PF16335">
    <property type="entry name" value="GtaA_6_Hairpin"/>
    <property type="match status" value="1"/>
</dbReference>
<reference evidence="8 9" key="1">
    <citation type="submission" date="2017-11" db="EMBL/GenBank/DDBJ databases">
        <title>De novo assembly and phasing of dikaryotic genomes from two isolates of Puccinia coronata f. sp. avenae, the causal agent of oat crown rust.</title>
        <authorList>
            <person name="Miller M.E."/>
            <person name="Zhang Y."/>
            <person name="Omidvar V."/>
            <person name="Sperschneider J."/>
            <person name="Schwessinger B."/>
            <person name="Raley C."/>
            <person name="Palmer J.M."/>
            <person name="Garnica D."/>
            <person name="Upadhyaya N."/>
            <person name="Rathjen J."/>
            <person name="Taylor J.M."/>
            <person name="Park R.F."/>
            <person name="Dodds P.N."/>
            <person name="Hirsch C.D."/>
            <person name="Kianian S.F."/>
            <person name="Figueroa M."/>
        </authorList>
    </citation>
    <scope>NUCLEOTIDE SEQUENCE [LARGE SCALE GENOMIC DNA]</scope>
    <source>
        <strain evidence="7">12NC29</strain>
        <strain evidence="6">12SD80</strain>
    </source>
</reference>
<feature type="chain" id="PRO_5015083870" description="Glutaminase" evidence="3">
    <location>
        <begin position="18"/>
        <end position="999"/>
    </location>
</feature>
<sequence>MLFAVLLLLHLILFSQLQPTVNTLRSTEDDGTTANPFLPTVVPLAVRSPYLGTFLQDGPDKDLSEFSPRFWTGAPIGWNGLIRVDGHVFNWMGNLTHWPAANNTHFQHTASSSIFRFAIGSPRQTSADEQDDKVVVDPPKVFLDVTFLSPLTPHDPFRQSLPLSYLSLTVSSADGQPHQVEVYTDINGLWCANDETLDVEWSSYSKDYKHQRVPRPSWTAMQLKLRNQQPFVEQDDRILHGAIWYSGMTFDERRILQTHSAGHDGNFTRSTFAQTGQLDQLPLNQTFRPIRTRIPLDQSSTQEEEAEEREEEKSTLIVDEPVLAWAHAFGYVTPKRRYNSRTVIMSIGHLRSPAVQYMTEESQVVALEPLWTSRFTNETELVEFHLFDYNHVLTASQSWDAQLYTDSRRVQDTDYGDILAVSTRQIFMALESVRADYPGTEELSSAHSILVDGTSTMTMLKEISSNGNCQTVDVIAPMLPFLVYTAPHLIPQLLEPIFRYIATGLYRPLPTPHDLGDHYPNATGRNDFIYANLPLEESGNILALVLACLRLGTCEHQAQTYYQLFVQWADWLVENTLYPDDQRSTDDFFGPTPNQTSLVIKGIMGLRSMSEISTSMGQTNDSIRYRDKATEFTRQFLAIGVANDRTHLLGCYGNQSSWSTQYNLFFDKLFGFKMFPEWVYEMQDQWYLIQSAGRPYGPPLDYRSQNRAKTDWLMWAAGASSSNATRKMFVEGLSAYMRQTENKVFGDLISLDGGWSVGFLTRPVVGGHFSLLGLDTMKGRPALTGHRRIFGALDVDALIDNLGRQKAKVLGYGRTPVGRRVILGLGGLCFLLFSYRLAARWWARRKARQSSALYRAVVAEYADEVDSEDDHHHHRQSVLDPEANTTRTGSRSLLQSLKDRSFRKPNALSPTDLQLMPRHPTTPTDDPRQSLIHHPTIIPINPHSPFQISAEDDDDDDALSDHLGSHALNSPHLSSNSQADWDLGILPPSPPQHHPKKLQ</sequence>
<dbReference type="Pfam" id="PF17168">
    <property type="entry name" value="DUF5127"/>
    <property type="match status" value="1"/>
</dbReference>
<evidence type="ECO:0000259" key="4">
    <source>
        <dbReference type="Pfam" id="PF16335"/>
    </source>
</evidence>
<feature type="domain" description="Glutaminase A N-terminal" evidence="5">
    <location>
        <begin position="140"/>
        <end position="406"/>
    </location>
</feature>
<dbReference type="EMBL" id="PGCJ01000234">
    <property type="protein sequence ID" value="PLW36753.1"/>
    <property type="molecule type" value="Genomic_DNA"/>
</dbReference>
<dbReference type="OrthoDB" id="3918848at2759"/>
<feature type="compositionally biased region" description="Low complexity" evidence="1">
    <location>
        <begin position="932"/>
        <end position="945"/>
    </location>
</feature>
<accession>A0A2N5UG93</accession>
<name>A0A2N5UG93_9BASI</name>
<keyword evidence="2" id="KW-1133">Transmembrane helix</keyword>
<keyword evidence="8" id="KW-1185">Reference proteome</keyword>
<feature type="region of interest" description="Disordered" evidence="1">
    <location>
        <begin position="865"/>
        <end position="999"/>
    </location>
</feature>
<comment type="caution">
    <text evidence="7">The sequence shown here is derived from an EMBL/GenBank/DDBJ whole genome shotgun (WGS) entry which is preliminary data.</text>
</comment>
<dbReference type="PANTHER" id="PTHR31987:SF1">
    <property type="entry name" value="GLUTAMINASE A"/>
    <property type="match status" value="1"/>
</dbReference>
<dbReference type="InterPro" id="IPR032514">
    <property type="entry name" value="GtaA_central"/>
</dbReference>
<organism evidence="7 8">
    <name type="scientific">Puccinia coronata f. sp. avenae</name>
    <dbReference type="NCBI Taxonomy" id="200324"/>
    <lineage>
        <taxon>Eukaryota</taxon>
        <taxon>Fungi</taxon>
        <taxon>Dikarya</taxon>
        <taxon>Basidiomycota</taxon>
        <taxon>Pucciniomycotina</taxon>
        <taxon>Pucciniomycetes</taxon>
        <taxon>Pucciniales</taxon>
        <taxon>Pucciniaceae</taxon>
        <taxon>Puccinia</taxon>
    </lineage>
</organism>